<evidence type="ECO:0000256" key="1">
    <source>
        <dbReference type="SAM" id="MobiDB-lite"/>
    </source>
</evidence>
<feature type="region of interest" description="Disordered" evidence="1">
    <location>
        <begin position="1"/>
        <end position="25"/>
    </location>
</feature>
<evidence type="ECO:0000313" key="2">
    <source>
        <dbReference type="EMBL" id="USH01094.1"/>
    </source>
</evidence>
<dbReference type="EMBL" id="CP082275">
    <property type="protein sequence ID" value="USH01094.1"/>
    <property type="molecule type" value="Genomic_DNA"/>
</dbReference>
<protein>
    <submittedName>
        <fullName evidence="2">DUF935 domain-containing protein</fullName>
    </submittedName>
</protein>
<evidence type="ECO:0000313" key="3">
    <source>
        <dbReference type="Proteomes" id="UP001056255"/>
    </source>
</evidence>
<dbReference type="Pfam" id="PF06074">
    <property type="entry name" value="Portal_Mu"/>
    <property type="match status" value="1"/>
</dbReference>
<dbReference type="RefSeq" id="WP_251875143.1">
    <property type="nucleotide sequence ID" value="NZ_CP082275.1"/>
</dbReference>
<gene>
    <name evidence="2" type="ORF">K6Q96_09080</name>
</gene>
<sequence>MVKTQTLTREIAGPTAIRNPWGSGSAASGLTPSRLAAILQAASEGDLEAYLTLAEEMEERDPHYSSVMRTRKLAVAGLPVNIEAGGEDSHAEKLADAVRAMTEAPQFGELVDNALDALGKGFSVNEIMWDRSGRQWTPSAYLWRDPRYFQFNQKRPDELRLQDERDPVDGIVLPPYKFVIHKPRMKSGLLLRGGLARLVAFSYVCKMYGLKDWLGFLEIYGIPLRLGKYGPGANEEDKAVLKSAVANIGSDAAAILPDSMVIEFEQIAQASGASDVFARLVEWIDRQVSKAVLGQTATTEGTPGKLGNEDAQDAVRQDLIEADARQLSNTLNRDLIRPFIDLNFGPQKVYPKVVIAIPEKEDIDALATNLEKLVPLGLKVSAQEVRAKLGLSEPASDADLLGVPAAPEPEPTKPDETEQAENHRKALNRATPDDIDQIAQVMLDDWEGAQRITDPILEAVKSANSYEEVLALLPQLLSNADPTLLTHSLANAGLMAFGEGREGDE</sequence>
<accession>A0ABY4WNL8</accession>
<keyword evidence="3" id="KW-1185">Reference proteome</keyword>
<dbReference type="Proteomes" id="UP001056255">
    <property type="component" value="Chromosome I"/>
</dbReference>
<reference evidence="2" key="1">
    <citation type="submission" date="2021-08" db="EMBL/GenBank/DDBJ databases">
        <authorList>
            <person name="Sakaguchi M."/>
            <person name="Kikuchi T."/>
            <person name="Urbanczyk H."/>
        </authorList>
    </citation>
    <scope>NUCLEOTIDE SEQUENCE</scope>
    <source>
        <strain evidence="2">020920N</strain>
    </source>
</reference>
<organism evidence="2 3">
    <name type="scientific">Grimontia kaedaensis</name>
    <dbReference type="NCBI Taxonomy" id="2872157"/>
    <lineage>
        <taxon>Bacteria</taxon>
        <taxon>Pseudomonadati</taxon>
        <taxon>Pseudomonadota</taxon>
        <taxon>Gammaproteobacteria</taxon>
        <taxon>Vibrionales</taxon>
        <taxon>Vibrionaceae</taxon>
        <taxon>Grimontia</taxon>
    </lineage>
</organism>
<name>A0ABY4WNL8_9GAMM</name>
<feature type="region of interest" description="Disordered" evidence="1">
    <location>
        <begin position="396"/>
        <end position="431"/>
    </location>
</feature>
<proteinExistence type="predicted"/>
<dbReference type="InterPro" id="IPR009279">
    <property type="entry name" value="Portal_Mu"/>
</dbReference>
<feature type="compositionally biased region" description="Basic and acidic residues" evidence="1">
    <location>
        <begin position="410"/>
        <end position="424"/>
    </location>
</feature>